<evidence type="ECO:0000313" key="1">
    <source>
        <dbReference type="EMBL" id="MBL0375389.1"/>
    </source>
</evidence>
<dbReference type="RefSeq" id="WP_201663936.1">
    <property type="nucleotide sequence ID" value="NZ_JAEQNC010000023.1"/>
</dbReference>
<comment type="caution">
    <text evidence="1">The sequence shown here is derived from an EMBL/GenBank/DDBJ whole genome shotgun (WGS) entry which is preliminary data.</text>
</comment>
<protein>
    <submittedName>
        <fullName evidence="1">Uncharacterized protein</fullName>
    </submittedName>
</protein>
<dbReference type="EMBL" id="JAEQNC010000023">
    <property type="protein sequence ID" value="MBL0375389.1"/>
    <property type="molecule type" value="Genomic_DNA"/>
</dbReference>
<organism evidence="1 2">
    <name type="scientific">Rhizobium setariae</name>
    <dbReference type="NCBI Taxonomy" id="2801340"/>
    <lineage>
        <taxon>Bacteria</taxon>
        <taxon>Pseudomonadati</taxon>
        <taxon>Pseudomonadota</taxon>
        <taxon>Alphaproteobacteria</taxon>
        <taxon>Hyphomicrobiales</taxon>
        <taxon>Rhizobiaceae</taxon>
        <taxon>Rhizobium/Agrobacterium group</taxon>
        <taxon>Rhizobium</taxon>
    </lineage>
</organism>
<dbReference type="Proteomes" id="UP000633219">
    <property type="component" value="Unassembled WGS sequence"/>
</dbReference>
<accession>A0A936YRA5</accession>
<dbReference type="AlphaFoldDB" id="A0A936YRA5"/>
<reference evidence="1" key="1">
    <citation type="submission" date="2021-01" db="EMBL/GenBank/DDBJ databases">
        <title>Rhizobium sp. strain KVB221 16S ribosomal RNA gene Genome sequencing and assembly.</title>
        <authorList>
            <person name="Kang M."/>
        </authorList>
    </citation>
    <scope>NUCLEOTIDE SEQUENCE</scope>
    <source>
        <strain evidence="1">KVB221</strain>
    </source>
</reference>
<proteinExistence type="predicted"/>
<keyword evidence="2" id="KW-1185">Reference proteome</keyword>
<sequence>MESLLSTNAILAARVSLSNVRKTYEFEQACVCFDLLIDGKSVGSSLEWLADNGELVRQDCHLDINPDIFDAAEQAIGDDEIDALDISLAVQALLEEALANDVPAGDLFDFDNDKA</sequence>
<gene>
    <name evidence="1" type="ORF">JJB09_25590</name>
</gene>
<evidence type="ECO:0000313" key="2">
    <source>
        <dbReference type="Proteomes" id="UP000633219"/>
    </source>
</evidence>
<name>A0A936YRA5_9HYPH</name>